<dbReference type="Proteomes" id="UP000011750">
    <property type="component" value="Chromosome A10"/>
</dbReference>
<keyword evidence="1" id="KW-0812">Transmembrane</keyword>
<evidence type="ECO:0000313" key="3">
    <source>
        <dbReference type="Proteomes" id="UP000011750"/>
    </source>
</evidence>
<keyword evidence="1" id="KW-1133">Transmembrane helix</keyword>
<dbReference type="PANTHER" id="PTHR10277">
    <property type="entry name" value="HOMOCITRATE SYNTHASE-RELATED"/>
    <property type="match status" value="1"/>
</dbReference>
<keyword evidence="3" id="KW-1185">Reference proteome</keyword>
<dbReference type="GO" id="GO:0009098">
    <property type="term" value="P:L-leucine biosynthetic process"/>
    <property type="evidence" value="ECO:0000318"/>
    <property type="project" value="GO_Central"/>
</dbReference>
<name>M4CEJ3_BRACM</name>
<dbReference type="InParanoid" id="M4CEJ3"/>
<dbReference type="AlphaFoldDB" id="M4CEJ3"/>
<feature type="transmembrane region" description="Helical" evidence="1">
    <location>
        <begin position="113"/>
        <end position="133"/>
    </location>
</feature>
<evidence type="ECO:0000256" key="1">
    <source>
        <dbReference type="SAM" id="Phobius"/>
    </source>
</evidence>
<reference evidence="2 3" key="1">
    <citation type="journal article" date="2011" name="Nat. Genet.">
        <title>The genome of the mesopolyploid crop species Brassica rapa.</title>
        <authorList>
            <consortium name="Brassica rapa Genome Sequencing Project Consortium"/>
            <person name="Wang X."/>
            <person name="Wang H."/>
            <person name="Wang J."/>
            <person name="Sun R."/>
            <person name="Wu J."/>
            <person name="Liu S."/>
            <person name="Bai Y."/>
            <person name="Mun J.H."/>
            <person name="Bancroft I."/>
            <person name="Cheng F."/>
            <person name="Huang S."/>
            <person name="Li X."/>
            <person name="Hua W."/>
            <person name="Wang J."/>
            <person name="Wang X."/>
            <person name="Freeling M."/>
            <person name="Pires J.C."/>
            <person name="Paterson A.H."/>
            <person name="Chalhoub B."/>
            <person name="Wang B."/>
            <person name="Hayward A."/>
            <person name="Sharpe A.G."/>
            <person name="Park B.S."/>
            <person name="Weisshaar B."/>
            <person name="Liu B."/>
            <person name="Li B."/>
            <person name="Liu B."/>
            <person name="Tong C."/>
            <person name="Song C."/>
            <person name="Duran C."/>
            <person name="Peng C."/>
            <person name="Geng C."/>
            <person name="Koh C."/>
            <person name="Lin C."/>
            <person name="Edwards D."/>
            <person name="Mu D."/>
            <person name="Shen D."/>
            <person name="Soumpourou E."/>
            <person name="Li F."/>
            <person name="Fraser F."/>
            <person name="Conant G."/>
            <person name="Lassalle G."/>
            <person name="King G.J."/>
            <person name="Bonnema G."/>
            <person name="Tang H."/>
            <person name="Wang H."/>
            <person name="Belcram H."/>
            <person name="Zhou H."/>
            <person name="Hirakawa H."/>
            <person name="Abe H."/>
            <person name="Guo H."/>
            <person name="Wang H."/>
            <person name="Jin H."/>
            <person name="Parkin I.A."/>
            <person name="Batley J."/>
            <person name="Kim J.S."/>
            <person name="Just J."/>
            <person name="Li J."/>
            <person name="Xu J."/>
            <person name="Deng J."/>
            <person name="Kim J.A."/>
            <person name="Li J."/>
            <person name="Yu J."/>
            <person name="Meng J."/>
            <person name="Wang J."/>
            <person name="Min J."/>
            <person name="Poulain J."/>
            <person name="Wang J."/>
            <person name="Hatakeyama K."/>
            <person name="Wu K."/>
            <person name="Wang L."/>
            <person name="Fang L."/>
            <person name="Trick M."/>
            <person name="Links M.G."/>
            <person name="Zhao M."/>
            <person name="Jin M."/>
            <person name="Ramchiary N."/>
            <person name="Drou N."/>
            <person name="Berkman P.J."/>
            <person name="Cai Q."/>
            <person name="Huang Q."/>
            <person name="Li R."/>
            <person name="Tabata S."/>
            <person name="Cheng S."/>
            <person name="Zhang S."/>
            <person name="Zhang S."/>
            <person name="Huang S."/>
            <person name="Sato S."/>
            <person name="Sun S."/>
            <person name="Kwon S.J."/>
            <person name="Choi S.R."/>
            <person name="Lee T.H."/>
            <person name="Fan W."/>
            <person name="Zhao X."/>
            <person name="Tan X."/>
            <person name="Xu X."/>
            <person name="Wang Y."/>
            <person name="Qiu Y."/>
            <person name="Yin Y."/>
            <person name="Li Y."/>
            <person name="Du Y."/>
            <person name="Liao Y."/>
            <person name="Lim Y."/>
            <person name="Narusaka Y."/>
            <person name="Wang Y."/>
            <person name="Wang Z."/>
            <person name="Li Z."/>
            <person name="Wang Z."/>
            <person name="Xiong Z."/>
            <person name="Zhang Z."/>
        </authorList>
    </citation>
    <scope>NUCLEOTIDE SEQUENCE [LARGE SCALE GENOMIC DNA]</scope>
    <source>
        <strain evidence="2 3">cv. Chiifu-401-42</strain>
    </source>
</reference>
<feature type="transmembrane region" description="Helical" evidence="1">
    <location>
        <begin position="75"/>
        <end position="93"/>
    </location>
</feature>
<organism evidence="2 3">
    <name type="scientific">Brassica campestris</name>
    <name type="common">Field mustard</name>
    <dbReference type="NCBI Taxonomy" id="3711"/>
    <lineage>
        <taxon>Eukaryota</taxon>
        <taxon>Viridiplantae</taxon>
        <taxon>Streptophyta</taxon>
        <taxon>Embryophyta</taxon>
        <taxon>Tracheophyta</taxon>
        <taxon>Spermatophyta</taxon>
        <taxon>Magnoliopsida</taxon>
        <taxon>eudicotyledons</taxon>
        <taxon>Gunneridae</taxon>
        <taxon>Pentapetalae</taxon>
        <taxon>rosids</taxon>
        <taxon>malvids</taxon>
        <taxon>Brassicales</taxon>
        <taxon>Brassicaceae</taxon>
        <taxon>Brassiceae</taxon>
        <taxon>Brassica</taxon>
    </lineage>
</organism>
<dbReference type="InterPro" id="IPR050073">
    <property type="entry name" value="2-IPM_HCS-like"/>
</dbReference>
<feature type="transmembrane region" description="Helical" evidence="1">
    <location>
        <begin position="153"/>
        <end position="173"/>
    </location>
</feature>
<accession>M4CEJ3</accession>
<keyword evidence="1" id="KW-0472">Membrane</keyword>
<protein>
    <submittedName>
        <fullName evidence="2">Uncharacterized protein</fullName>
    </submittedName>
</protein>
<reference evidence="2" key="3">
    <citation type="submission" date="2023-03" db="UniProtKB">
        <authorList>
            <consortium name="EnsemblPlants"/>
        </authorList>
    </citation>
    <scope>IDENTIFICATION</scope>
    <source>
        <strain evidence="2">cv. Chiifu-401-42</strain>
    </source>
</reference>
<evidence type="ECO:0000313" key="2">
    <source>
        <dbReference type="EnsemblPlants" id="Bra002624.1-P"/>
    </source>
</evidence>
<reference evidence="2 3" key="2">
    <citation type="journal article" date="2018" name="Hortic Res">
        <title>Improved Brassica rapa reference genome by single-molecule sequencing and chromosome conformation capture technologies.</title>
        <authorList>
            <person name="Zhang L."/>
            <person name="Cai X."/>
            <person name="Wu J."/>
            <person name="Liu M."/>
            <person name="Grob S."/>
            <person name="Cheng F."/>
            <person name="Liang J."/>
            <person name="Cai C."/>
            <person name="Liu Z."/>
            <person name="Liu B."/>
            <person name="Wang F."/>
            <person name="Li S."/>
            <person name="Liu F."/>
            <person name="Li X."/>
            <person name="Cheng L."/>
            <person name="Yang W."/>
            <person name="Li M.H."/>
            <person name="Grossniklaus U."/>
            <person name="Zheng H."/>
            <person name="Wang X."/>
        </authorList>
    </citation>
    <scope>NUCLEOTIDE SEQUENCE [LARGE SCALE GENOMIC DNA]</scope>
    <source>
        <strain evidence="2 3">cv. Chiifu-401-42</strain>
    </source>
</reference>
<dbReference type="Gramene" id="Bra002624.1">
    <property type="protein sequence ID" value="Bra002624.1-P"/>
    <property type="gene ID" value="Bra002624"/>
</dbReference>
<proteinExistence type="predicted"/>
<dbReference type="PANTHER" id="PTHR10277:SF9">
    <property type="entry name" value="2-ISOPROPYLMALATE SYNTHASE 1, CHLOROPLASTIC-RELATED"/>
    <property type="match status" value="1"/>
</dbReference>
<dbReference type="HOGENOM" id="CLU_1423393_0_0_1"/>
<dbReference type="GO" id="GO:0003852">
    <property type="term" value="F:2-isopropylmalate synthase activity"/>
    <property type="evidence" value="ECO:0000318"/>
    <property type="project" value="GO_Central"/>
</dbReference>
<sequence length="191" mass="21714">MLPLCASGNREKGSPSGEKHFTAVCEMMASSVTLLLWSLLLLGTLSAIQVHFSHDPDIRFRLRSSRVDLKKINDSELLVGSPPLGFYPIFMWIRHISYGCFHIHVDSPHLLWVLPYSCGFATSPMGASIFMWIRHISYGCFHIHVDSPHLLWVLPYSCGFATSPMGASIFMWIRHISYGYLAWTTYPTYFP</sequence>
<dbReference type="EnsemblPlants" id="Bra002624.1">
    <property type="protein sequence ID" value="Bra002624.1-P"/>
    <property type="gene ID" value="Bra002624"/>
</dbReference>
<feature type="transmembrane region" description="Helical" evidence="1">
    <location>
        <begin position="34"/>
        <end position="54"/>
    </location>
</feature>